<reference evidence="2" key="1">
    <citation type="submission" date="2016-05" db="EMBL/GenBank/DDBJ databases">
        <authorList>
            <person name="Lavstsen T."/>
            <person name="Jespersen J.S."/>
        </authorList>
    </citation>
    <scope>NUCLEOTIDE SEQUENCE</scope>
    <source>
        <tissue evidence="2">Brain</tissue>
    </source>
</reference>
<dbReference type="GO" id="GO:0016301">
    <property type="term" value="F:kinase activity"/>
    <property type="evidence" value="ECO:0007669"/>
    <property type="project" value="UniProtKB-KW"/>
</dbReference>
<gene>
    <name evidence="2" type="primary">LTK</name>
</gene>
<accession>A0A1A7XKX5</accession>
<organism evidence="2">
    <name type="scientific">Iconisemion striatum</name>
    <dbReference type="NCBI Taxonomy" id="60296"/>
    <lineage>
        <taxon>Eukaryota</taxon>
        <taxon>Metazoa</taxon>
        <taxon>Chordata</taxon>
        <taxon>Craniata</taxon>
        <taxon>Vertebrata</taxon>
        <taxon>Euteleostomi</taxon>
        <taxon>Actinopterygii</taxon>
        <taxon>Neopterygii</taxon>
        <taxon>Teleostei</taxon>
        <taxon>Neoteleostei</taxon>
        <taxon>Acanthomorphata</taxon>
        <taxon>Ovalentaria</taxon>
        <taxon>Atherinomorphae</taxon>
        <taxon>Cyprinodontiformes</taxon>
        <taxon>Nothobranchiidae</taxon>
        <taxon>Iconisemion</taxon>
    </lineage>
</organism>
<keyword evidence="2" id="KW-0418">Kinase</keyword>
<dbReference type="Gene3D" id="2.60.120.200">
    <property type="match status" value="1"/>
</dbReference>
<name>A0A1A7XKX5_9TELE</name>
<feature type="domain" description="MAM" evidence="1">
    <location>
        <begin position="50"/>
        <end position="113"/>
    </location>
</feature>
<evidence type="ECO:0000313" key="2">
    <source>
        <dbReference type="EMBL" id="SBP18475.1"/>
    </source>
</evidence>
<dbReference type="InterPro" id="IPR013320">
    <property type="entry name" value="ConA-like_dom_sf"/>
</dbReference>
<evidence type="ECO:0000259" key="1">
    <source>
        <dbReference type="PROSITE" id="PS50060"/>
    </source>
</evidence>
<dbReference type="PROSITE" id="PS50060">
    <property type="entry name" value="MAM_2"/>
    <property type="match status" value="1"/>
</dbReference>
<protein>
    <submittedName>
        <fullName evidence="2">Leukocyte tyrosine kinase</fullName>
    </submittedName>
</protein>
<dbReference type="InterPro" id="IPR000998">
    <property type="entry name" value="MAM_dom"/>
</dbReference>
<keyword evidence="2" id="KW-0808">Transferase</keyword>
<dbReference type="AlphaFoldDB" id="A0A1A7XKX5"/>
<dbReference type="GO" id="GO:0016020">
    <property type="term" value="C:membrane"/>
    <property type="evidence" value="ECO:0007669"/>
    <property type="project" value="InterPro"/>
</dbReference>
<sequence>MDLIKTRTYVSIIVFMMSNAWQTLSDRIQEDNFTDLFLSHLEDASQSHITSCDFELPCHWTLSHNDSQSEWSVVAPQDLKNMKAGTMPVTDHSVGRPEGHFLLLSSSPAGRCE</sequence>
<proteinExistence type="predicted"/>
<feature type="non-terminal residue" evidence="2">
    <location>
        <position position="113"/>
    </location>
</feature>
<reference evidence="2" key="2">
    <citation type="submission" date="2016-06" db="EMBL/GenBank/DDBJ databases">
        <title>The genome of a short-lived fish provides insights into sex chromosome evolution and the genetic control of aging.</title>
        <authorList>
            <person name="Reichwald K."/>
            <person name="Felder M."/>
            <person name="Petzold A."/>
            <person name="Koch P."/>
            <person name="Groth M."/>
            <person name="Platzer M."/>
        </authorList>
    </citation>
    <scope>NUCLEOTIDE SEQUENCE</scope>
    <source>
        <tissue evidence="2">Brain</tissue>
    </source>
</reference>
<dbReference type="SUPFAM" id="SSF49899">
    <property type="entry name" value="Concanavalin A-like lectins/glucanases"/>
    <property type="match status" value="1"/>
</dbReference>
<dbReference type="EMBL" id="HADW01017075">
    <property type="protein sequence ID" value="SBP18475.1"/>
    <property type="molecule type" value="Transcribed_RNA"/>
</dbReference>